<feature type="non-terminal residue" evidence="1">
    <location>
        <position position="187"/>
    </location>
</feature>
<reference evidence="1" key="1">
    <citation type="submission" date="2024-09" db="EMBL/GenBank/DDBJ databases">
        <title>Black Yeasts Isolated from many extreme environments.</title>
        <authorList>
            <person name="Coleine C."/>
            <person name="Stajich J.E."/>
            <person name="Selbmann L."/>
        </authorList>
    </citation>
    <scope>NUCLEOTIDE SEQUENCE</scope>
    <source>
        <strain evidence="1">CCFEE 5737</strain>
    </source>
</reference>
<evidence type="ECO:0000313" key="2">
    <source>
        <dbReference type="Proteomes" id="UP001186974"/>
    </source>
</evidence>
<dbReference type="EMBL" id="JAWDJW010011553">
    <property type="protein sequence ID" value="KAK3044726.1"/>
    <property type="molecule type" value="Genomic_DNA"/>
</dbReference>
<comment type="caution">
    <text evidence="1">The sequence shown here is derived from an EMBL/GenBank/DDBJ whole genome shotgun (WGS) entry which is preliminary data.</text>
</comment>
<gene>
    <name evidence="1" type="ORF">LTS18_000518</name>
</gene>
<sequence>MHSTLVRAQNVFGYFTSVAFAVAAIIAVSVIISPQTPTANIELRNVQVVKGRPHYYSRKKEEYAHVKFDVDMGIYFPLVPSPHSPPIATQTPPRTSNLSTLFNWNTKQVFLYILAEYPSPSPSSEPPTQAIIWDAIIPSTSAPWHHNQYIHPHFSTSSSARRARGPAYASTKPGDAPGKLKLRNQKP</sequence>
<evidence type="ECO:0000313" key="1">
    <source>
        <dbReference type="EMBL" id="KAK3044726.1"/>
    </source>
</evidence>
<organism evidence="1 2">
    <name type="scientific">Coniosporium uncinatum</name>
    <dbReference type="NCBI Taxonomy" id="93489"/>
    <lineage>
        <taxon>Eukaryota</taxon>
        <taxon>Fungi</taxon>
        <taxon>Dikarya</taxon>
        <taxon>Ascomycota</taxon>
        <taxon>Pezizomycotina</taxon>
        <taxon>Dothideomycetes</taxon>
        <taxon>Dothideomycetes incertae sedis</taxon>
        <taxon>Coniosporium</taxon>
    </lineage>
</organism>
<name>A0ACC3CUE6_9PEZI</name>
<dbReference type="Proteomes" id="UP001186974">
    <property type="component" value="Unassembled WGS sequence"/>
</dbReference>
<accession>A0ACC3CUE6</accession>
<keyword evidence="2" id="KW-1185">Reference proteome</keyword>
<protein>
    <submittedName>
        <fullName evidence="1">Uncharacterized protein</fullName>
    </submittedName>
</protein>
<proteinExistence type="predicted"/>